<sequence>MAPSSKAKAAGVSASSFLDLKAELAKQESDFLRKKGAQAAGGLRGDKGTVWARANKGVAARNARDIEAARAGRQTAESARAALERKAAIYDKLRRGRTGGLSEAQQDALLVDVSGPCHCSLVHWMVDCGGGVPSVGIALVQFDSKPVSDHFSSDSEDVDESLTVPKPLDEDDPLVEYEDEFGRMRTVRRSEVPRDLVRNAEAEEAVDDDPFVVINPVNHFPVYEPSAERVAAIQEAASEAANPLAAHYDAAREVRAKGAGFYAFSADENARAKEMEALRAAREETTQARREAGAVDIKPGDIEGMVEEEGKEDAGGKGKGKENVLAARSQAMEKRKRELEERRKLVDAKRRKVKGAGDEEQGGAADAKSGTAVTAAATDPFAALESMAQSKPQTDEGKGKSRWDQTQKAKTDSSVNNPADAFLAQLEKDLIGKGGI</sequence>
<dbReference type="Pfam" id="PF13300">
    <property type="entry name" value="DUF4078"/>
    <property type="match status" value="1"/>
</dbReference>
<feature type="compositionally biased region" description="Basic and acidic residues" evidence="2">
    <location>
        <begin position="284"/>
        <end position="301"/>
    </location>
</feature>
<evidence type="ECO:0000313" key="4">
    <source>
        <dbReference type="Proteomes" id="UP000308199"/>
    </source>
</evidence>
<accession>A0A4S4LC27</accession>
<dbReference type="EMBL" id="SGPK01000068">
    <property type="protein sequence ID" value="THH09312.1"/>
    <property type="molecule type" value="Genomic_DNA"/>
</dbReference>
<dbReference type="OrthoDB" id="333551at2759"/>
<protein>
    <submittedName>
        <fullName evidence="3">Uncharacterized protein</fullName>
    </submittedName>
</protein>
<feature type="compositionally biased region" description="Basic and acidic residues" evidence="2">
    <location>
        <begin position="393"/>
        <end position="411"/>
    </location>
</feature>
<dbReference type="AlphaFoldDB" id="A0A4S4LC27"/>
<evidence type="ECO:0000256" key="2">
    <source>
        <dbReference type="SAM" id="MobiDB-lite"/>
    </source>
</evidence>
<keyword evidence="4" id="KW-1185">Reference proteome</keyword>
<organism evidence="3 4">
    <name type="scientific">Phellinidium pouzarii</name>
    <dbReference type="NCBI Taxonomy" id="167371"/>
    <lineage>
        <taxon>Eukaryota</taxon>
        <taxon>Fungi</taxon>
        <taxon>Dikarya</taxon>
        <taxon>Basidiomycota</taxon>
        <taxon>Agaricomycotina</taxon>
        <taxon>Agaricomycetes</taxon>
        <taxon>Hymenochaetales</taxon>
        <taxon>Hymenochaetaceae</taxon>
        <taxon>Phellinidium</taxon>
    </lineage>
</organism>
<dbReference type="PANTHER" id="PTHR15885:SF1">
    <property type="entry name" value="COILED-COIL DOMAIN-CONTAINING PROTEIN 174"/>
    <property type="match status" value="1"/>
</dbReference>
<feature type="region of interest" description="Disordered" evidence="2">
    <location>
        <begin position="284"/>
        <end position="303"/>
    </location>
</feature>
<feature type="region of interest" description="Disordered" evidence="2">
    <location>
        <begin position="331"/>
        <end position="420"/>
    </location>
</feature>
<dbReference type="Proteomes" id="UP000308199">
    <property type="component" value="Unassembled WGS sequence"/>
</dbReference>
<dbReference type="GO" id="GO:0005634">
    <property type="term" value="C:nucleus"/>
    <property type="evidence" value="ECO:0007669"/>
    <property type="project" value="TreeGrafter"/>
</dbReference>
<evidence type="ECO:0000313" key="3">
    <source>
        <dbReference type="EMBL" id="THH09312.1"/>
    </source>
</evidence>
<gene>
    <name evidence="3" type="ORF">EW145_g2119</name>
</gene>
<feature type="region of interest" description="Disordered" evidence="2">
    <location>
        <begin position="149"/>
        <end position="171"/>
    </location>
</feature>
<comment type="caution">
    <text evidence="3">The sequence shown here is derived from an EMBL/GenBank/DDBJ whole genome shotgun (WGS) entry which is preliminary data.</text>
</comment>
<keyword evidence="1" id="KW-0175">Coiled coil</keyword>
<dbReference type="InterPro" id="IPR025066">
    <property type="entry name" value="CCDC174-like"/>
</dbReference>
<feature type="compositionally biased region" description="Basic and acidic residues" evidence="2">
    <location>
        <begin position="331"/>
        <end position="348"/>
    </location>
</feature>
<feature type="compositionally biased region" description="Low complexity" evidence="2">
    <location>
        <begin position="362"/>
        <end position="383"/>
    </location>
</feature>
<evidence type="ECO:0000256" key="1">
    <source>
        <dbReference type="ARBA" id="ARBA00023054"/>
    </source>
</evidence>
<name>A0A4S4LC27_9AGAM</name>
<dbReference type="PANTHER" id="PTHR15885">
    <property type="entry name" value="COILED-COIL DOMAIN-CONTAINING PROTEIN 174"/>
    <property type="match status" value="1"/>
</dbReference>
<reference evidence="3 4" key="1">
    <citation type="submission" date="2019-02" db="EMBL/GenBank/DDBJ databases">
        <title>Genome sequencing of the rare red list fungi Phellinidium pouzarii.</title>
        <authorList>
            <person name="Buettner E."/>
            <person name="Kellner H."/>
        </authorList>
    </citation>
    <scope>NUCLEOTIDE SEQUENCE [LARGE SCALE GENOMIC DNA]</scope>
    <source>
        <strain evidence="3 4">DSM 108285</strain>
    </source>
</reference>
<proteinExistence type="predicted"/>